<dbReference type="EMBL" id="LR031568">
    <property type="protein sequence ID" value="VDC62130.1"/>
    <property type="molecule type" value="Genomic_DNA"/>
</dbReference>
<evidence type="ECO:0000259" key="1">
    <source>
        <dbReference type="PROSITE" id="PS51048"/>
    </source>
</evidence>
<reference evidence="3" key="1">
    <citation type="submission" date="2018-11" db="EMBL/GenBank/DDBJ databases">
        <authorList>
            <consortium name="Genoscope - CEA"/>
            <person name="William W."/>
        </authorList>
    </citation>
    <scope>NUCLEOTIDE SEQUENCE</scope>
</reference>
<gene>
    <name evidence="3" type="ORF">BRAA09T39741Z</name>
    <name evidence="2" type="ORF">BRAPAZ1V2_A09P54670.2</name>
</gene>
<feature type="domain" description="SGS" evidence="1">
    <location>
        <begin position="4"/>
        <end position="101"/>
    </location>
</feature>
<accession>A0A3P5YL30</accession>
<dbReference type="EMBL" id="LS974625">
    <property type="protein sequence ID" value="CAG7865000.1"/>
    <property type="molecule type" value="Genomic_DNA"/>
</dbReference>
<protein>
    <recommendedName>
        <fullName evidence="1">SGS domain-containing protein</fullName>
    </recommendedName>
</protein>
<proteinExistence type="predicted"/>
<dbReference type="Pfam" id="PF05002">
    <property type="entry name" value="SGS"/>
    <property type="match status" value="1"/>
</dbReference>
<name>A0A3P5YL30_BRACM</name>
<dbReference type="GO" id="GO:0051087">
    <property type="term" value="F:protein-folding chaperone binding"/>
    <property type="evidence" value="ECO:0007669"/>
    <property type="project" value="InterPro"/>
</dbReference>
<evidence type="ECO:0000313" key="3">
    <source>
        <dbReference type="EMBL" id="VDC62130.1"/>
    </source>
</evidence>
<dbReference type="PROSITE" id="PS51048">
    <property type="entry name" value="SGS"/>
    <property type="match status" value="1"/>
</dbReference>
<sequence length="101" mass="11715">MRPAYPSSKKVKDYDKLEAEKDDKLEGDAALKKFFREIYLNSDEDMRNYNAFGILIDYFAILHNQQVESIGTVLSIDWKDVGAKKIESTLHDDLALKTWEI</sequence>
<dbReference type="Proteomes" id="UP000694005">
    <property type="component" value="Chromosome A09"/>
</dbReference>
<evidence type="ECO:0000313" key="2">
    <source>
        <dbReference type="EMBL" id="CAG7865000.1"/>
    </source>
</evidence>
<dbReference type="AlphaFoldDB" id="A0A3P5YL30"/>
<dbReference type="InterPro" id="IPR044563">
    <property type="entry name" value="Sgt1-like"/>
</dbReference>
<organism evidence="3">
    <name type="scientific">Brassica campestris</name>
    <name type="common">Field mustard</name>
    <dbReference type="NCBI Taxonomy" id="3711"/>
    <lineage>
        <taxon>Eukaryota</taxon>
        <taxon>Viridiplantae</taxon>
        <taxon>Streptophyta</taxon>
        <taxon>Embryophyta</taxon>
        <taxon>Tracheophyta</taxon>
        <taxon>Spermatophyta</taxon>
        <taxon>Magnoliopsida</taxon>
        <taxon>eudicotyledons</taxon>
        <taxon>Gunneridae</taxon>
        <taxon>Pentapetalae</taxon>
        <taxon>rosids</taxon>
        <taxon>malvids</taxon>
        <taxon>Brassicales</taxon>
        <taxon>Brassicaceae</taxon>
        <taxon>Brassiceae</taxon>
        <taxon>Brassica</taxon>
    </lineage>
</organism>
<dbReference type="Gramene" id="A09p54670.2_BraZ1">
    <property type="protein sequence ID" value="A09p54670.2_BraZ1.CDS"/>
    <property type="gene ID" value="A09g54670.2_BraZ1"/>
</dbReference>
<dbReference type="InterPro" id="IPR007699">
    <property type="entry name" value="SGS_dom"/>
</dbReference>
<dbReference type="PANTHER" id="PTHR45862">
    <property type="entry name" value="PROTEIN SGT1 HOMOLOG"/>
    <property type="match status" value="1"/>
</dbReference>